<name>A0A9N9HB81_9GLOM</name>
<protein>
    <submittedName>
        <fullName evidence="2">7862_t:CDS:1</fullName>
    </submittedName>
</protein>
<feature type="region of interest" description="Disordered" evidence="1">
    <location>
        <begin position="233"/>
        <end position="271"/>
    </location>
</feature>
<accession>A0A9N9HB81</accession>
<comment type="caution">
    <text evidence="2">The sequence shown here is derived from an EMBL/GenBank/DDBJ whole genome shotgun (WGS) entry which is preliminary data.</text>
</comment>
<dbReference type="Proteomes" id="UP000789570">
    <property type="component" value="Unassembled WGS sequence"/>
</dbReference>
<keyword evidence="3" id="KW-1185">Reference proteome</keyword>
<feature type="compositionally biased region" description="Acidic residues" evidence="1">
    <location>
        <begin position="240"/>
        <end position="270"/>
    </location>
</feature>
<gene>
    <name evidence="2" type="ORF">FCALED_LOCUS11602</name>
</gene>
<dbReference type="AlphaFoldDB" id="A0A9N9HB81"/>
<dbReference type="SUPFAM" id="SSF81383">
    <property type="entry name" value="F-box domain"/>
    <property type="match status" value="1"/>
</dbReference>
<dbReference type="InterPro" id="IPR036047">
    <property type="entry name" value="F-box-like_dom_sf"/>
</dbReference>
<dbReference type="OrthoDB" id="10257471at2759"/>
<sequence>MNNKLELGKLFFRANLVLPDLTCFSRNFVEPCPIFKEFDSKTLCSLSLVSKGCKSFAIDNHVWSQLALKRWEGKQGMKEIHSEPHEIWFRKAGTWKKVYGLIEQEARRSKFNIDDLAETTWCFKFNSVEIPHIGTPKFHRNGIYTHREMMGGQLPWTFTSEGQVRVDRFPPLKPYRSTTDWSLKMRNVHITFASTDHNCFRKKLHKFNLGLIEELGLDPSQYILKIPEPSYGISNRSIKEDEENGEENDHEDEGIEGNYNEENDNEGNENGEERNVAMDHIMVLPSRRIFHTEDNGEEINQAENVHRDRFVIFFSFPN</sequence>
<evidence type="ECO:0000313" key="2">
    <source>
        <dbReference type="EMBL" id="CAG8662295.1"/>
    </source>
</evidence>
<dbReference type="EMBL" id="CAJVPQ010005005">
    <property type="protein sequence ID" value="CAG8662295.1"/>
    <property type="molecule type" value="Genomic_DNA"/>
</dbReference>
<organism evidence="2 3">
    <name type="scientific">Funneliformis caledonium</name>
    <dbReference type="NCBI Taxonomy" id="1117310"/>
    <lineage>
        <taxon>Eukaryota</taxon>
        <taxon>Fungi</taxon>
        <taxon>Fungi incertae sedis</taxon>
        <taxon>Mucoromycota</taxon>
        <taxon>Glomeromycotina</taxon>
        <taxon>Glomeromycetes</taxon>
        <taxon>Glomerales</taxon>
        <taxon>Glomeraceae</taxon>
        <taxon>Funneliformis</taxon>
    </lineage>
</organism>
<evidence type="ECO:0000256" key="1">
    <source>
        <dbReference type="SAM" id="MobiDB-lite"/>
    </source>
</evidence>
<reference evidence="2" key="1">
    <citation type="submission" date="2021-06" db="EMBL/GenBank/DDBJ databases">
        <authorList>
            <person name="Kallberg Y."/>
            <person name="Tangrot J."/>
            <person name="Rosling A."/>
        </authorList>
    </citation>
    <scope>NUCLEOTIDE SEQUENCE</scope>
    <source>
        <strain evidence="2">UK204</strain>
    </source>
</reference>
<proteinExistence type="predicted"/>
<evidence type="ECO:0000313" key="3">
    <source>
        <dbReference type="Proteomes" id="UP000789570"/>
    </source>
</evidence>